<dbReference type="GO" id="GO:0003700">
    <property type="term" value="F:DNA-binding transcription factor activity"/>
    <property type="evidence" value="ECO:0007669"/>
    <property type="project" value="InterPro"/>
</dbReference>
<dbReference type="InterPro" id="IPR047057">
    <property type="entry name" value="MerR_fam"/>
</dbReference>
<evidence type="ECO:0000259" key="2">
    <source>
        <dbReference type="PROSITE" id="PS50937"/>
    </source>
</evidence>
<dbReference type="GO" id="GO:0003677">
    <property type="term" value="F:DNA binding"/>
    <property type="evidence" value="ECO:0007669"/>
    <property type="project" value="UniProtKB-KW"/>
</dbReference>
<dbReference type="PANTHER" id="PTHR30204">
    <property type="entry name" value="REDOX-CYCLING DRUG-SENSING TRANSCRIPTIONAL ACTIVATOR SOXR"/>
    <property type="match status" value="1"/>
</dbReference>
<evidence type="ECO:0000313" key="3">
    <source>
        <dbReference type="EMBL" id="GCD44323.1"/>
    </source>
</evidence>
<gene>
    <name evidence="3" type="ORF">GKJPGBOP_04019</name>
</gene>
<sequence length="275" mass="29691">MFTIGEFAGHGRVSARMLRHYDAIGLLRPARTDPVTGYRYYEAGQLARLNRIIALKDLGFSLQQVTAILDEQVSAAELRGMLRLRRAELTAAVTAAGARLARVEARLRTIEGEGRMAADEVVVKRVEAVRVAQLTGTAASFGPEDIGPVVGPLYDELFRRLATAGVEPAGPGIAHYADAPGGGDRITVHAAVVVAAVPQPSHDFAIVDLPPLAQAATVVHRGPMERVLPTAQALARWLDDSPYRSAGYPRELTLECPEDREDWVTELQEPITSEG</sequence>
<keyword evidence="4" id="KW-1185">Reference proteome</keyword>
<comment type="caution">
    <text evidence="3">The sequence shown here is derived from an EMBL/GenBank/DDBJ whole genome shotgun (WGS) entry which is preliminary data.</text>
</comment>
<dbReference type="SMART" id="SM00871">
    <property type="entry name" value="AraC_E_bind"/>
    <property type="match status" value="1"/>
</dbReference>
<accession>A0A401W4R3</accession>
<dbReference type="AlphaFoldDB" id="A0A401W4R3"/>
<reference evidence="3 4" key="1">
    <citation type="submission" date="2018-11" db="EMBL/GenBank/DDBJ databases">
        <title>Whole genome sequence of Streptomyces paromomycinus NBRC 15454(T).</title>
        <authorList>
            <person name="Komaki H."/>
            <person name="Tamura T."/>
        </authorList>
    </citation>
    <scope>NUCLEOTIDE SEQUENCE [LARGE SCALE GENOMIC DNA]</scope>
    <source>
        <strain evidence="3 4">NBRC 15454</strain>
    </source>
</reference>
<name>A0A401W4R3_STREY</name>
<dbReference type="InterPro" id="IPR009061">
    <property type="entry name" value="DNA-bd_dom_put_sf"/>
</dbReference>
<keyword evidence="1" id="KW-0238">DNA-binding</keyword>
<proteinExistence type="predicted"/>
<dbReference type="PROSITE" id="PS50937">
    <property type="entry name" value="HTH_MERR_2"/>
    <property type="match status" value="1"/>
</dbReference>
<dbReference type="InterPro" id="IPR029442">
    <property type="entry name" value="GyrI-like"/>
</dbReference>
<dbReference type="RefSeq" id="WP_125055224.1">
    <property type="nucleotide sequence ID" value="NZ_BHZD01000001.1"/>
</dbReference>
<dbReference type="CDD" id="cd01107">
    <property type="entry name" value="HTH_BmrR"/>
    <property type="match status" value="1"/>
</dbReference>
<dbReference type="Proteomes" id="UP000286746">
    <property type="component" value="Unassembled WGS sequence"/>
</dbReference>
<dbReference type="InterPro" id="IPR010499">
    <property type="entry name" value="AraC_E-bd"/>
</dbReference>
<dbReference type="SUPFAM" id="SSF46955">
    <property type="entry name" value="Putative DNA-binding domain"/>
    <property type="match status" value="1"/>
</dbReference>
<dbReference type="SMART" id="SM00422">
    <property type="entry name" value="HTH_MERR"/>
    <property type="match status" value="1"/>
</dbReference>
<evidence type="ECO:0000313" key="4">
    <source>
        <dbReference type="Proteomes" id="UP000286746"/>
    </source>
</evidence>
<dbReference type="Gene3D" id="3.20.80.10">
    <property type="entry name" value="Regulatory factor, effector binding domain"/>
    <property type="match status" value="1"/>
</dbReference>
<feature type="domain" description="HTH merR-type" evidence="2">
    <location>
        <begin position="1"/>
        <end position="71"/>
    </location>
</feature>
<dbReference type="InterPro" id="IPR000551">
    <property type="entry name" value="MerR-type_HTH_dom"/>
</dbReference>
<dbReference type="Gene3D" id="1.10.1660.10">
    <property type="match status" value="1"/>
</dbReference>
<evidence type="ECO:0000256" key="1">
    <source>
        <dbReference type="ARBA" id="ARBA00023125"/>
    </source>
</evidence>
<dbReference type="SUPFAM" id="SSF55136">
    <property type="entry name" value="Probable bacterial effector-binding domain"/>
    <property type="match status" value="1"/>
</dbReference>
<dbReference type="InterPro" id="IPR011256">
    <property type="entry name" value="Reg_factor_effector_dom_sf"/>
</dbReference>
<organism evidence="3 4">
    <name type="scientific">Streptomyces paromomycinus</name>
    <name type="common">Streptomyces rimosus subsp. paromomycinus</name>
    <dbReference type="NCBI Taxonomy" id="92743"/>
    <lineage>
        <taxon>Bacteria</taxon>
        <taxon>Bacillati</taxon>
        <taxon>Actinomycetota</taxon>
        <taxon>Actinomycetes</taxon>
        <taxon>Kitasatosporales</taxon>
        <taxon>Streptomycetaceae</taxon>
        <taxon>Streptomyces</taxon>
    </lineage>
</organism>
<dbReference type="Pfam" id="PF06445">
    <property type="entry name" value="GyrI-like"/>
    <property type="match status" value="1"/>
</dbReference>
<dbReference type="EMBL" id="BHZD01000001">
    <property type="protein sequence ID" value="GCD44323.1"/>
    <property type="molecule type" value="Genomic_DNA"/>
</dbReference>
<dbReference type="Pfam" id="PF13411">
    <property type="entry name" value="MerR_1"/>
    <property type="match status" value="1"/>
</dbReference>
<dbReference type="PANTHER" id="PTHR30204:SF97">
    <property type="entry name" value="MERR FAMILY REGULATORY PROTEIN"/>
    <property type="match status" value="1"/>
</dbReference>
<protein>
    <submittedName>
        <fullName evidence="3">MerR family transcriptional regulator</fullName>
    </submittedName>
</protein>